<dbReference type="Proteomes" id="UP000069771">
    <property type="component" value="Chromosome"/>
</dbReference>
<gene>
    <name evidence="2" type="ORF">AALO17_11370</name>
</gene>
<evidence type="ECO:0000313" key="2">
    <source>
        <dbReference type="EMBL" id="AMK54271.1"/>
    </source>
</evidence>
<dbReference type="KEGG" id="fro:AALO17_11370"/>
<dbReference type="EMBL" id="CP011391">
    <property type="protein sequence ID" value="AMK54271.1"/>
    <property type="molecule type" value="Genomic_DNA"/>
</dbReference>
<name>A0A140DUE4_9FIRM</name>
<dbReference type="AlphaFoldDB" id="A0A140DUE4"/>
<sequence>MLVETTHPKVPWAGHPGSSGQTAKKDHLHLPGSPGIRIDQLIPFVCIPSMTGKQPALPASAAGERS</sequence>
<evidence type="ECO:0000256" key="1">
    <source>
        <dbReference type="SAM" id="MobiDB-lite"/>
    </source>
</evidence>
<accession>A0A140DUE4</accession>
<evidence type="ECO:0000313" key="3">
    <source>
        <dbReference type="Proteomes" id="UP000069771"/>
    </source>
</evidence>
<feature type="region of interest" description="Disordered" evidence="1">
    <location>
        <begin position="1"/>
        <end position="32"/>
    </location>
</feature>
<proteinExistence type="predicted"/>
<protein>
    <submittedName>
        <fullName evidence="2">Uncharacterized protein</fullName>
    </submittedName>
</protein>
<reference evidence="2 3" key="1">
    <citation type="journal article" date="2016" name="Gut Pathog.">
        <title>Whole genome sequencing of "Faecalibaculum rodentium" ALO17, isolated from C57BL/6J laboratory mouse feces.</title>
        <authorList>
            <person name="Lim S."/>
            <person name="Chang D.H."/>
            <person name="Ahn S."/>
            <person name="Kim B.C."/>
        </authorList>
    </citation>
    <scope>NUCLEOTIDE SEQUENCE [LARGE SCALE GENOMIC DNA]</scope>
    <source>
        <strain evidence="2 3">Alo17</strain>
    </source>
</reference>
<dbReference type="STRING" id="1702221.AALO17_11370"/>
<keyword evidence="3" id="KW-1185">Reference proteome</keyword>
<organism evidence="2 3">
    <name type="scientific">Faecalibaculum rodentium</name>
    <dbReference type="NCBI Taxonomy" id="1702221"/>
    <lineage>
        <taxon>Bacteria</taxon>
        <taxon>Bacillati</taxon>
        <taxon>Bacillota</taxon>
        <taxon>Erysipelotrichia</taxon>
        <taxon>Erysipelotrichales</taxon>
        <taxon>Erysipelotrichaceae</taxon>
        <taxon>Faecalibaculum</taxon>
    </lineage>
</organism>